<protein>
    <submittedName>
        <fullName evidence="2">Uncharacterized protein</fullName>
    </submittedName>
</protein>
<reference evidence="2 3" key="1">
    <citation type="journal article" date="2023" name="Plants (Basel)">
        <title>Bridging the Gap: Combining Genomics and Transcriptomics Approaches to Understand Stylosanthes scabra, an Orphan Legume from the Brazilian Caatinga.</title>
        <authorList>
            <person name="Ferreira-Neto J.R.C."/>
            <person name="da Silva M.D."/>
            <person name="Binneck E."/>
            <person name="de Melo N.F."/>
            <person name="da Silva R.H."/>
            <person name="de Melo A.L.T.M."/>
            <person name="Pandolfi V."/>
            <person name="Bustamante F.O."/>
            <person name="Brasileiro-Vidal A.C."/>
            <person name="Benko-Iseppon A.M."/>
        </authorList>
    </citation>
    <scope>NUCLEOTIDE SEQUENCE [LARGE SCALE GENOMIC DNA]</scope>
    <source>
        <tissue evidence="2">Leaves</tissue>
    </source>
</reference>
<dbReference type="EMBL" id="JASCZI010211744">
    <property type="protein sequence ID" value="MED6196374.1"/>
    <property type="molecule type" value="Genomic_DNA"/>
</dbReference>
<evidence type="ECO:0000313" key="2">
    <source>
        <dbReference type="EMBL" id="MED6196374.1"/>
    </source>
</evidence>
<proteinExistence type="predicted"/>
<comment type="caution">
    <text evidence="2">The sequence shown here is derived from an EMBL/GenBank/DDBJ whole genome shotgun (WGS) entry which is preliminary data.</text>
</comment>
<sequence>MSRKNVEKLGKELGDVVEIENPWRKKTLMRTFLRAKVKMDASLPMPTSCWMKVSRGQQECSYPKALSLKDNSSPRYEPELGVNRARAIDGFEFEEYPDNQALKDDPENEYSEESSEKTIYEKEAKKRESGNLREEEMGVEEDN</sequence>
<name>A0ABU6XGW2_9FABA</name>
<dbReference type="Proteomes" id="UP001341840">
    <property type="component" value="Unassembled WGS sequence"/>
</dbReference>
<keyword evidence="3" id="KW-1185">Reference proteome</keyword>
<accession>A0ABU6XGW2</accession>
<evidence type="ECO:0000256" key="1">
    <source>
        <dbReference type="SAM" id="MobiDB-lite"/>
    </source>
</evidence>
<gene>
    <name evidence="2" type="ORF">PIB30_046845</name>
</gene>
<feature type="region of interest" description="Disordered" evidence="1">
    <location>
        <begin position="95"/>
        <end position="143"/>
    </location>
</feature>
<organism evidence="2 3">
    <name type="scientific">Stylosanthes scabra</name>
    <dbReference type="NCBI Taxonomy" id="79078"/>
    <lineage>
        <taxon>Eukaryota</taxon>
        <taxon>Viridiplantae</taxon>
        <taxon>Streptophyta</taxon>
        <taxon>Embryophyta</taxon>
        <taxon>Tracheophyta</taxon>
        <taxon>Spermatophyta</taxon>
        <taxon>Magnoliopsida</taxon>
        <taxon>eudicotyledons</taxon>
        <taxon>Gunneridae</taxon>
        <taxon>Pentapetalae</taxon>
        <taxon>rosids</taxon>
        <taxon>fabids</taxon>
        <taxon>Fabales</taxon>
        <taxon>Fabaceae</taxon>
        <taxon>Papilionoideae</taxon>
        <taxon>50 kb inversion clade</taxon>
        <taxon>dalbergioids sensu lato</taxon>
        <taxon>Dalbergieae</taxon>
        <taxon>Pterocarpus clade</taxon>
        <taxon>Stylosanthes</taxon>
    </lineage>
</organism>
<feature type="compositionally biased region" description="Basic and acidic residues" evidence="1">
    <location>
        <begin position="114"/>
        <end position="136"/>
    </location>
</feature>
<evidence type="ECO:0000313" key="3">
    <source>
        <dbReference type="Proteomes" id="UP001341840"/>
    </source>
</evidence>